<name>A0A0G4HBY9_9ALVE</name>
<dbReference type="EMBL" id="CDMZ01002202">
    <property type="protein sequence ID" value="CEM41288.1"/>
    <property type="molecule type" value="Genomic_DNA"/>
</dbReference>
<feature type="compositionally biased region" description="Basic and acidic residues" evidence="1">
    <location>
        <begin position="526"/>
        <end position="537"/>
    </location>
</feature>
<organism evidence="4">
    <name type="scientific">Chromera velia CCMP2878</name>
    <dbReference type="NCBI Taxonomy" id="1169474"/>
    <lineage>
        <taxon>Eukaryota</taxon>
        <taxon>Sar</taxon>
        <taxon>Alveolata</taxon>
        <taxon>Colpodellida</taxon>
        <taxon>Chromeraceae</taxon>
        <taxon>Chromera</taxon>
    </lineage>
</organism>
<keyword evidence="2" id="KW-0732">Signal</keyword>
<accession>A0A0G4HBY9</accession>
<feature type="chain" id="PRO_5005191807" description="DUF5624 domain-containing protein" evidence="2">
    <location>
        <begin position="21"/>
        <end position="543"/>
    </location>
</feature>
<evidence type="ECO:0000259" key="3">
    <source>
        <dbReference type="Pfam" id="PF18538"/>
    </source>
</evidence>
<sequence length="543" mass="60321">MLALVSLRLLLLCCLPLVSLSVYQVPAEFMRLYLDFTGRPPSGDYEPTPLNISIATAVSSLMSREDDRDGKLVIATPHNFLIYGKDKQLLSKVDARASLSDGFFEMTAISHMGPAILYLSKMQQIIQPKDPSLSVEEGRRWREYVVSALQQLRHDCLAVLCYTQETDWIAEMNGNLGERVVWKGKDKHGTDIAHMAGSMVVFASELSVSFLDFLLEDPETRLIDQEALRERFFSKKPAGFNQVMIATFVLAAMNSLVGVLDALTVHLPSQKDWETGRFILQNLAGTVAPNGRVMGNVGAGLTAEKNPLYATLLTYAQRAGASRESVSRRVVIPAYANLFMDSPEKMSEEDWAYYNVMVWEKSVLRSVVVEESMPSSFFGLPWDDSLFRVEKKGVERYEELLGKRGARGDGSSQLSSSKERNVHGDAARWPGDFFPESEWSNFGGTVEALLSRVRHAFGDSTEMLSSGVAFWLGPALVQNGNRVEGMDIPGLSGVDYTAGEPLGLHASRECPVKGGRAHSSSSGQFQREHRDKKEQKHYLPVFE</sequence>
<proteinExistence type="predicted"/>
<feature type="domain" description="DUF5624" evidence="3">
    <location>
        <begin position="101"/>
        <end position="253"/>
    </location>
</feature>
<dbReference type="AlphaFoldDB" id="A0A0G4HBY9"/>
<dbReference type="VEuPathDB" id="CryptoDB:Cvel_930"/>
<evidence type="ECO:0000256" key="2">
    <source>
        <dbReference type="SAM" id="SignalP"/>
    </source>
</evidence>
<reference evidence="4" key="1">
    <citation type="submission" date="2014-11" db="EMBL/GenBank/DDBJ databases">
        <authorList>
            <person name="Otto D Thomas"/>
            <person name="Naeem Raeece"/>
        </authorList>
    </citation>
    <scope>NUCLEOTIDE SEQUENCE</scope>
</reference>
<feature type="signal peptide" evidence="2">
    <location>
        <begin position="1"/>
        <end position="20"/>
    </location>
</feature>
<dbReference type="Pfam" id="PF18538">
    <property type="entry name" value="DUF5624"/>
    <property type="match status" value="1"/>
</dbReference>
<evidence type="ECO:0000256" key="1">
    <source>
        <dbReference type="SAM" id="MobiDB-lite"/>
    </source>
</evidence>
<protein>
    <recommendedName>
        <fullName evidence="3">DUF5624 domain-containing protein</fullName>
    </recommendedName>
</protein>
<dbReference type="InterPro" id="IPR041132">
    <property type="entry name" value="DUF5624"/>
</dbReference>
<feature type="region of interest" description="Disordered" evidence="1">
    <location>
        <begin position="507"/>
        <end position="543"/>
    </location>
</feature>
<evidence type="ECO:0000313" key="4">
    <source>
        <dbReference type="EMBL" id="CEM41288.1"/>
    </source>
</evidence>
<gene>
    <name evidence="4" type="ORF">Cvel_930</name>
</gene>